<comment type="caution">
    <text evidence="1">The sequence shown here is derived from an EMBL/GenBank/DDBJ whole genome shotgun (WGS) entry which is preliminary data.</text>
</comment>
<evidence type="ECO:0000313" key="1">
    <source>
        <dbReference type="EMBL" id="MFC6591065.1"/>
    </source>
</evidence>
<evidence type="ECO:0000313" key="2">
    <source>
        <dbReference type="Proteomes" id="UP001596297"/>
    </source>
</evidence>
<sequence>MPSSDSEPASPPPPPLTGWRGAYAAYPPAFWVIWSGTLINRLGEFVAPLLGFYLTAERGLSLWEAGIVLSALGIGRFK</sequence>
<gene>
    <name evidence="1" type="ORF">ACFP81_02795</name>
</gene>
<dbReference type="Proteomes" id="UP001596297">
    <property type="component" value="Unassembled WGS sequence"/>
</dbReference>
<protein>
    <recommendedName>
        <fullName evidence="3">MFS transporter</fullName>
    </recommendedName>
</protein>
<reference evidence="2" key="1">
    <citation type="journal article" date="2019" name="Int. J. Syst. Evol. Microbiol.">
        <title>The Global Catalogue of Microorganisms (GCM) 10K type strain sequencing project: providing services to taxonomists for standard genome sequencing and annotation.</title>
        <authorList>
            <consortium name="The Broad Institute Genomics Platform"/>
            <consortium name="The Broad Institute Genome Sequencing Center for Infectious Disease"/>
            <person name="Wu L."/>
            <person name="Ma J."/>
        </authorList>
    </citation>
    <scope>NUCLEOTIDE SEQUENCE [LARGE SCALE GENOMIC DNA]</scope>
    <source>
        <strain evidence="2">CGMCC 1.15772</strain>
    </source>
</reference>
<dbReference type="RefSeq" id="WP_380082071.1">
    <property type="nucleotide sequence ID" value="NZ_JBHSWD010000001.1"/>
</dbReference>
<dbReference type="EMBL" id="JBHSWD010000001">
    <property type="protein sequence ID" value="MFC6591065.1"/>
    <property type="molecule type" value="Genomic_DNA"/>
</dbReference>
<evidence type="ECO:0008006" key="3">
    <source>
        <dbReference type="Google" id="ProtNLM"/>
    </source>
</evidence>
<proteinExistence type="predicted"/>
<keyword evidence="2" id="KW-1185">Reference proteome</keyword>
<name>A0ABW1YCC1_9DEIO</name>
<accession>A0ABW1YCC1</accession>
<organism evidence="1 2">
    <name type="scientific">Deinococcus lacus</name>
    <dbReference type="NCBI Taxonomy" id="392561"/>
    <lineage>
        <taxon>Bacteria</taxon>
        <taxon>Thermotogati</taxon>
        <taxon>Deinococcota</taxon>
        <taxon>Deinococci</taxon>
        <taxon>Deinococcales</taxon>
        <taxon>Deinococcaceae</taxon>
        <taxon>Deinococcus</taxon>
    </lineage>
</organism>